<dbReference type="EMBL" id="SNRY01004680">
    <property type="protein sequence ID" value="KAA6316989.1"/>
    <property type="molecule type" value="Genomic_DNA"/>
</dbReference>
<dbReference type="PANTHER" id="PTHR38045">
    <property type="entry name" value="CHROMOSOME 1, WHOLE GENOME SHOTGUN SEQUENCE"/>
    <property type="match status" value="1"/>
</dbReference>
<accession>A0A5J4Q793</accession>
<name>A0A5J4Q793_9ZZZZ</name>
<evidence type="ECO:0000313" key="1">
    <source>
        <dbReference type="EMBL" id="KAA6316989.1"/>
    </source>
</evidence>
<feature type="non-terminal residue" evidence="1">
    <location>
        <position position="1"/>
    </location>
</feature>
<organism evidence="1">
    <name type="scientific">termite gut metagenome</name>
    <dbReference type="NCBI Taxonomy" id="433724"/>
    <lineage>
        <taxon>unclassified sequences</taxon>
        <taxon>metagenomes</taxon>
        <taxon>organismal metagenomes</taxon>
    </lineage>
</organism>
<protein>
    <submittedName>
        <fullName evidence="1">Uncharacterized protein</fullName>
    </submittedName>
</protein>
<reference evidence="1" key="1">
    <citation type="submission" date="2019-03" db="EMBL/GenBank/DDBJ databases">
        <title>Single cell metagenomics reveals metabolic interactions within the superorganism composed of flagellate Streblomastix strix and complex community of Bacteroidetes bacteria on its surface.</title>
        <authorList>
            <person name="Treitli S.C."/>
            <person name="Kolisko M."/>
            <person name="Husnik F."/>
            <person name="Keeling P."/>
            <person name="Hampl V."/>
        </authorList>
    </citation>
    <scope>NUCLEOTIDE SEQUENCE</scope>
    <source>
        <strain evidence="1">STM</strain>
    </source>
</reference>
<dbReference type="PANTHER" id="PTHR38045:SF1">
    <property type="entry name" value="HEPARINASE II_III-LIKE PROTEIN"/>
    <property type="match status" value="1"/>
</dbReference>
<gene>
    <name evidence="1" type="ORF">EZS27_032787</name>
</gene>
<sequence length="110" mass="12079">IAIVNKQNVVVRDELKTLDKETTVRWTMLTAAEAKITGKNSIELSKDGKKLKLEVVEPAKVTMKTWTTTSPNDYDAPNPGTVLVGFELTAPANADITLSVNLIPQTKRSR</sequence>
<proteinExistence type="predicted"/>
<dbReference type="AlphaFoldDB" id="A0A5J4Q793"/>
<comment type="caution">
    <text evidence="1">The sequence shown here is derived from an EMBL/GenBank/DDBJ whole genome shotgun (WGS) entry which is preliminary data.</text>
</comment>
<dbReference type="Gene3D" id="2.70.98.70">
    <property type="match status" value="1"/>
</dbReference>